<name>A0ABV4C6W9_9MYCO</name>
<organism evidence="2 3">
    <name type="scientific">Mycobacterium servetii</name>
    <dbReference type="NCBI Taxonomy" id="3237418"/>
    <lineage>
        <taxon>Bacteria</taxon>
        <taxon>Bacillati</taxon>
        <taxon>Actinomycetota</taxon>
        <taxon>Actinomycetes</taxon>
        <taxon>Mycobacteriales</taxon>
        <taxon>Mycobacteriaceae</taxon>
        <taxon>Mycobacterium</taxon>
    </lineage>
</organism>
<comment type="caution">
    <text evidence="2">The sequence shown here is derived from an EMBL/GenBank/DDBJ whole genome shotgun (WGS) entry which is preliminary data.</text>
</comment>
<evidence type="ECO:0000256" key="1">
    <source>
        <dbReference type="SAM" id="SignalP"/>
    </source>
</evidence>
<keyword evidence="1" id="KW-0732">Signal</keyword>
<reference evidence="2 3" key="1">
    <citation type="submission" date="2024-08" db="EMBL/GenBank/DDBJ databases">
        <title>Mycobacterium servetensis sp. nov., a novel rapid-growing mycobacterial species recovered from a human patient in Zaragoza, Spain.</title>
        <authorList>
            <person name="Tristancho-Baro A.I."/>
            <person name="Buenestado-Serrano S."/>
            <person name="Garcia De Viedma D."/>
            <person name="Milagro-Beamonte A."/>
            <person name="Burillo N."/>
            <person name="Sanz S."/>
            <person name="Lopez-Calleja A.I."/>
            <person name="Penas-Utrilla D."/>
            <person name="Guardingo M."/>
            <person name="Garcia M.J."/>
            <person name="Vinuelas-Bayon J."/>
        </authorList>
    </citation>
    <scope>NUCLEOTIDE SEQUENCE [LARGE SCALE GENOMIC DNA]</scope>
    <source>
        <strain evidence="3">HUMS_12744610</strain>
    </source>
</reference>
<proteinExistence type="predicted"/>
<evidence type="ECO:0000313" key="2">
    <source>
        <dbReference type="EMBL" id="MEY8018294.1"/>
    </source>
</evidence>
<gene>
    <name evidence="2" type="ORF">AB8998_26685</name>
</gene>
<protein>
    <recommendedName>
        <fullName evidence="4">Secreted protein</fullName>
    </recommendedName>
</protein>
<evidence type="ECO:0000313" key="3">
    <source>
        <dbReference type="Proteomes" id="UP001564760"/>
    </source>
</evidence>
<keyword evidence="3" id="KW-1185">Reference proteome</keyword>
<sequence>MSLRTVALLAASLLVAFAGPAAAHADPTATLPPLTSGGAPIIGGGSNAGIAKQLIDLANPDIQQGDGTDAANFINAAASVTDQQLSAPFSLLRRGLSCQKDNAGFGARAYRRADGKWGGAMLVAAKSNVSTGSSSGSSSFNDASIAAFKQCVMTNWRRASAGGERAMCNGSWETPTNGDLRKVETYYILLAGTSADFCVDLNDKLKNNARGWP</sequence>
<feature type="chain" id="PRO_5047301651" description="Secreted protein" evidence="1">
    <location>
        <begin position="26"/>
        <end position="213"/>
    </location>
</feature>
<dbReference type="Proteomes" id="UP001564760">
    <property type="component" value="Unassembled WGS sequence"/>
</dbReference>
<dbReference type="EMBL" id="JBGEDP010000001">
    <property type="protein sequence ID" value="MEY8018294.1"/>
    <property type="molecule type" value="Genomic_DNA"/>
</dbReference>
<feature type="signal peptide" evidence="1">
    <location>
        <begin position="1"/>
        <end position="25"/>
    </location>
</feature>
<evidence type="ECO:0008006" key="4">
    <source>
        <dbReference type="Google" id="ProtNLM"/>
    </source>
</evidence>
<accession>A0ABV4C6W9</accession>